<dbReference type="PRINTS" id="PR01590">
    <property type="entry name" value="HTHFIS"/>
</dbReference>
<dbReference type="InterPro" id="IPR025662">
    <property type="entry name" value="Sigma_54_int_dom_ATP-bd_1"/>
</dbReference>
<accession>A0ABT5QUD6</accession>
<dbReference type="InterPro" id="IPR001789">
    <property type="entry name" value="Sig_transdc_resp-reg_receiver"/>
</dbReference>
<proteinExistence type="predicted"/>
<dbReference type="Pfam" id="PF25601">
    <property type="entry name" value="AAA_lid_14"/>
    <property type="match status" value="1"/>
</dbReference>
<dbReference type="PROSITE" id="PS00676">
    <property type="entry name" value="SIGMA54_INTERACT_2"/>
    <property type="match status" value="1"/>
</dbReference>
<dbReference type="Gene3D" id="3.40.50.2300">
    <property type="match status" value="1"/>
</dbReference>
<evidence type="ECO:0000256" key="2">
    <source>
        <dbReference type="ARBA" id="ARBA00022840"/>
    </source>
</evidence>
<dbReference type="Pfam" id="PF00158">
    <property type="entry name" value="Sigma54_activat"/>
    <property type="match status" value="1"/>
</dbReference>
<keyword evidence="1" id="KW-0547">Nucleotide-binding</keyword>
<gene>
    <name evidence="9" type="ORF">LRP50_00605</name>
</gene>
<evidence type="ECO:0000259" key="8">
    <source>
        <dbReference type="PROSITE" id="PS50110"/>
    </source>
</evidence>
<comment type="caution">
    <text evidence="9">The sequence shown here is derived from an EMBL/GenBank/DDBJ whole genome shotgun (WGS) entry which is preliminary data.</text>
</comment>
<dbReference type="InterPro" id="IPR025944">
    <property type="entry name" value="Sigma_54_int_dom_CS"/>
</dbReference>
<dbReference type="InterPro" id="IPR027417">
    <property type="entry name" value="P-loop_NTPase"/>
</dbReference>
<dbReference type="SUPFAM" id="SSF52172">
    <property type="entry name" value="CheY-like"/>
    <property type="match status" value="1"/>
</dbReference>
<dbReference type="Pfam" id="PF02954">
    <property type="entry name" value="HTH_8"/>
    <property type="match status" value="1"/>
</dbReference>
<evidence type="ECO:0000313" key="9">
    <source>
        <dbReference type="EMBL" id="MDD1791628.1"/>
    </source>
</evidence>
<protein>
    <submittedName>
        <fullName evidence="9">Sigma-54 dependent transcriptional regulator</fullName>
    </submittedName>
</protein>
<dbReference type="InterPro" id="IPR002078">
    <property type="entry name" value="Sigma_54_int"/>
</dbReference>
<dbReference type="PROSITE" id="PS00688">
    <property type="entry name" value="SIGMA54_INTERACT_3"/>
    <property type="match status" value="1"/>
</dbReference>
<dbReference type="InterPro" id="IPR025943">
    <property type="entry name" value="Sigma_54_int_dom_ATP-bd_2"/>
</dbReference>
<keyword evidence="3" id="KW-0805">Transcription regulation</keyword>
<dbReference type="SMART" id="SM00448">
    <property type="entry name" value="REC"/>
    <property type="match status" value="1"/>
</dbReference>
<evidence type="ECO:0000256" key="4">
    <source>
        <dbReference type="ARBA" id="ARBA00023125"/>
    </source>
</evidence>
<feature type="domain" description="Sigma-54 factor interaction" evidence="7">
    <location>
        <begin position="173"/>
        <end position="402"/>
    </location>
</feature>
<evidence type="ECO:0000256" key="6">
    <source>
        <dbReference type="PROSITE-ProRule" id="PRU00169"/>
    </source>
</evidence>
<keyword evidence="2" id="KW-0067">ATP-binding</keyword>
<keyword evidence="10" id="KW-1185">Reference proteome</keyword>
<evidence type="ECO:0000256" key="5">
    <source>
        <dbReference type="ARBA" id="ARBA00023163"/>
    </source>
</evidence>
<feature type="modified residue" description="4-aspartylphosphate" evidence="6">
    <location>
        <position position="63"/>
    </location>
</feature>
<dbReference type="InterPro" id="IPR009057">
    <property type="entry name" value="Homeodomain-like_sf"/>
</dbReference>
<dbReference type="CDD" id="cd00009">
    <property type="entry name" value="AAA"/>
    <property type="match status" value="1"/>
</dbReference>
<dbReference type="PROSITE" id="PS50110">
    <property type="entry name" value="RESPONSE_REGULATORY"/>
    <property type="match status" value="1"/>
</dbReference>
<name>A0ABT5QUD6_9GAMM</name>
<dbReference type="SUPFAM" id="SSF46689">
    <property type="entry name" value="Homeodomain-like"/>
    <property type="match status" value="1"/>
</dbReference>
<reference evidence="9" key="1">
    <citation type="submission" date="2021-12" db="EMBL/GenBank/DDBJ databases">
        <title>Enterovibrio ZSDZ35 sp. nov. and Enterovibrio ZSDZ42 sp. nov., isolated from coastal seawater in Qingdao.</title>
        <authorList>
            <person name="Zhang P."/>
        </authorList>
    </citation>
    <scope>NUCLEOTIDE SEQUENCE</scope>
    <source>
        <strain evidence="9">ZSDZ42</strain>
    </source>
</reference>
<evidence type="ECO:0000313" key="10">
    <source>
        <dbReference type="Proteomes" id="UP001149400"/>
    </source>
</evidence>
<dbReference type="InterPro" id="IPR002197">
    <property type="entry name" value="HTH_Fis"/>
</dbReference>
<keyword evidence="6" id="KW-0597">Phosphoprotein</keyword>
<keyword evidence="4" id="KW-0238">DNA-binding</keyword>
<dbReference type="InterPro" id="IPR011006">
    <property type="entry name" value="CheY-like_superfamily"/>
</dbReference>
<feature type="domain" description="Response regulatory" evidence="8">
    <location>
        <begin position="15"/>
        <end position="129"/>
    </location>
</feature>
<dbReference type="PANTHER" id="PTHR32071">
    <property type="entry name" value="TRANSCRIPTIONAL REGULATORY PROTEIN"/>
    <property type="match status" value="1"/>
</dbReference>
<sequence>MSEYSNTANPVRLPIVLLVDDEPMSLQVLRRTLDEEFTVLTADNVADAEKVLSEIPVQVVVSDQRMPDMSGTDFLTHVRTQWPDVIRIIISAYTDPVDLIKGINEAGIYSFVPKPWQPEHLILTLKNATRLFALQKENELLNLELKVTAPQLDSQLQHKRRVLKERHHFDNIACAPDSPMKGICAQVARVAPYDISVLVTGESGTGKELITRALHYTSHRADKPFVKENCGAMPVQLLESELFGHTRGAFTGANTDRVGILEKADGGTVFLDEIGDTSLEFQVKLLRFLQEGELRPLGSNRRRKVNVRVISATNRNLEAEVRAGRFREDLYYRLATVPIHLPPLREREMDIPVIANRILQSIMISYGKPVEGFTDEAMECISAYRWPGNVRELENEVRRMLVMADDPVLGADLLSPKVLKNVNSDEDEDMPVSLEIGSLKDRVEVLEARILKETLIRNKWNKSKAALELGLSRVGLRAKLERYGLEQHKLGNE</sequence>
<dbReference type="Gene3D" id="1.10.10.60">
    <property type="entry name" value="Homeodomain-like"/>
    <property type="match status" value="1"/>
</dbReference>
<dbReference type="SMART" id="SM00382">
    <property type="entry name" value="AAA"/>
    <property type="match status" value="1"/>
</dbReference>
<dbReference type="PROSITE" id="PS50045">
    <property type="entry name" value="SIGMA54_INTERACT_4"/>
    <property type="match status" value="1"/>
</dbReference>
<evidence type="ECO:0000256" key="3">
    <source>
        <dbReference type="ARBA" id="ARBA00023015"/>
    </source>
</evidence>
<evidence type="ECO:0000259" key="7">
    <source>
        <dbReference type="PROSITE" id="PS50045"/>
    </source>
</evidence>
<dbReference type="Proteomes" id="UP001149400">
    <property type="component" value="Unassembled WGS sequence"/>
</dbReference>
<dbReference type="PROSITE" id="PS00675">
    <property type="entry name" value="SIGMA54_INTERACT_1"/>
    <property type="match status" value="1"/>
</dbReference>
<organism evidence="9 10">
    <name type="scientific">Enterovibrio gelatinilyticus</name>
    <dbReference type="NCBI Taxonomy" id="2899819"/>
    <lineage>
        <taxon>Bacteria</taxon>
        <taxon>Pseudomonadati</taxon>
        <taxon>Pseudomonadota</taxon>
        <taxon>Gammaproteobacteria</taxon>
        <taxon>Vibrionales</taxon>
        <taxon>Vibrionaceae</taxon>
        <taxon>Enterovibrio</taxon>
    </lineage>
</organism>
<dbReference type="Pfam" id="PF00072">
    <property type="entry name" value="Response_reg"/>
    <property type="match status" value="1"/>
</dbReference>
<dbReference type="EMBL" id="JAJUBC010000001">
    <property type="protein sequence ID" value="MDD1791628.1"/>
    <property type="molecule type" value="Genomic_DNA"/>
</dbReference>
<dbReference type="Gene3D" id="3.40.50.300">
    <property type="entry name" value="P-loop containing nucleotide triphosphate hydrolases"/>
    <property type="match status" value="1"/>
</dbReference>
<dbReference type="PANTHER" id="PTHR32071:SF117">
    <property type="entry name" value="PTS-DEPENDENT DIHYDROXYACETONE KINASE OPERON REGULATORY PROTEIN-RELATED"/>
    <property type="match status" value="1"/>
</dbReference>
<keyword evidence="5" id="KW-0804">Transcription</keyword>
<dbReference type="RefSeq" id="WP_274162581.1">
    <property type="nucleotide sequence ID" value="NZ_JAJUBC010000001.1"/>
</dbReference>
<dbReference type="InterPro" id="IPR058031">
    <property type="entry name" value="AAA_lid_NorR"/>
</dbReference>
<dbReference type="InterPro" id="IPR003593">
    <property type="entry name" value="AAA+_ATPase"/>
</dbReference>
<dbReference type="SUPFAM" id="SSF52540">
    <property type="entry name" value="P-loop containing nucleoside triphosphate hydrolases"/>
    <property type="match status" value="1"/>
</dbReference>
<evidence type="ECO:0000256" key="1">
    <source>
        <dbReference type="ARBA" id="ARBA00022741"/>
    </source>
</evidence>
<dbReference type="Gene3D" id="1.10.8.60">
    <property type="match status" value="1"/>
</dbReference>